<feature type="domain" description="LIM zinc-binding" evidence="5">
    <location>
        <begin position="9"/>
        <end position="70"/>
    </location>
</feature>
<dbReference type="Gene3D" id="2.10.110.10">
    <property type="entry name" value="Cysteine Rich Protein"/>
    <property type="match status" value="3"/>
</dbReference>
<dbReference type="CDD" id="cd09329">
    <property type="entry name" value="LIM3_abLIM"/>
    <property type="match status" value="1"/>
</dbReference>
<dbReference type="InterPro" id="IPR001781">
    <property type="entry name" value="Znf_LIM"/>
</dbReference>
<evidence type="ECO:0000256" key="2">
    <source>
        <dbReference type="ARBA" id="ARBA00022833"/>
    </source>
</evidence>
<accession>A0A4U8UT33</accession>
<dbReference type="GO" id="GO:0015629">
    <property type="term" value="C:actin cytoskeleton"/>
    <property type="evidence" value="ECO:0007669"/>
    <property type="project" value="TreeGrafter"/>
</dbReference>
<dbReference type="PANTHER" id="PTHR24213">
    <property type="entry name" value="ACTIN-BINDING LIM PROTEIN"/>
    <property type="match status" value="1"/>
</dbReference>
<dbReference type="PROSITE" id="PS50023">
    <property type="entry name" value="LIM_DOMAIN_2"/>
    <property type="match status" value="2"/>
</dbReference>
<feature type="domain" description="LIM zinc-binding" evidence="5">
    <location>
        <begin position="95"/>
        <end position="154"/>
    </location>
</feature>
<evidence type="ECO:0000313" key="6">
    <source>
        <dbReference type="EMBL" id="TMS36490.1"/>
    </source>
</evidence>
<dbReference type="FunFam" id="2.10.110.10:FF:000055">
    <property type="entry name" value="Actin binding LIM protein 1"/>
    <property type="match status" value="1"/>
</dbReference>
<keyword evidence="7" id="KW-1185">Reference proteome</keyword>
<keyword evidence="2 4" id="KW-0862">Zinc</keyword>
<dbReference type="PROSITE" id="PS00478">
    <property type="entry name" value="LIM_DOMAIN_1"/>
    <property type="match status" value="1"/>
</dbReference>
<dbReference type="GO" id="GO:0046872">
    <property type="term" value="F:metal ion binding"/>
    <property type="evidence" value="ECO:0007669"/>
    <property type="project" value="UniProtKB-KW"/>
</dbReference>
<reference evidence="6 7" key="1">
    <citation type="journal article" date="2015" name="Genome Biol.">
        <title>Comparative genomics of Steinernema reveals deeply conserved gene regulatory networks.</title>
        <authorList>
            <person name="Dillman A.R."/>
            <person name="Macchietto M."/>
            <person name="Porter C.F."/>
            <person name="Rogers A."/>
            <person name="Williams B."/>
            <person name="Antoshechkin I."/>
            <person name="Lee M.M."/>
            <person name="Goodwin Z."/>
            <person name="Lu X."/>
            <person name="Lewis E.E."/>
            <person name="Goodrich-Blair H."/>
            <person name="Stock S.P."/>
            <person name="Adams B.J."/>
            <person name="Sternberg P.W."/>
            <person name="Mortazavi A."/>
        </authorList>
    </citation>
    <scope>NUCLEOTIDE SEQUENCE [LARGE SCALE GENOMIC DNA]</scope>
    <source>
        <strain evidence="6 7">ALL</strain>
    </source>
</reference>
<sequence length="231" mass="25904">MWLIGPNCKKCHICKKKCTGDIFKTETDKFVHIACFKCKKCSRPLSETGFFTAPDDSFLCPDDYRSIASPLNVQAEQPTVERHEELPSPPLASPTACAACDQPLHSGQVLLALDQSWHVWCFKCAECDVVLQGEYMTHEGKPLCLRDYNLKHGVKCYECEKFIAGKVLQNNAPESTSFIRPAPVAVGAETTSAMGLRCTCRATKYGIRTANILASPKIWRTHTIRFYYVYP</sequence>
<dbReference type="STRING" id="34508.A0A4U8UT33"/>
<protein>
    <recommendedName>
        <fullName evidence="5">LIM zinc-binding domain-containing protein</fullName>
    </recommendedName>
</protein>
<evidence type="ECO:0000313" key="7">
    <source>
        <dbReference type="Proteomes" id="UP000298663"/>
    </source>
</evidence>
<dbReference type="SMART" id="SM00132">
    <property type="entry name" value="LIM"/>
    <property type="match status" value="2"/>
</dbReference>
<evidence type="ECO:0000256" key="3">
    <source>
        <dbReference type="ARBA" id="ARBA00023038"/>
    </source>
</evidence>
<evidence type="ECO:0000256" key="4">
    <source>
        <dbReference type="PROSITE-ProRule" id="PRU00125"/>
    </source>
</evidence>
<dbReference type="EMBL" id="AZBU02000001">
    <property type="protein sequence ID" value="TMS36490.1"/>
    <property type="molecule type" value="Genomic_DNA"/>
</dbReference>
<dbReference type="Pfam" id="PF00412">
    <property type="entry name" value="LIM"/>
    <property type="match status" value="2"/>
</dbReference>
<comment type="caution">
    <text evidence="6">The sequence shown here is derived from an EMBL/GenBank/DDBJ whole genome shotgun (WGS) entry which is preliminary data.</text>
</comment>
<dbReference type="OrthoDB" id="5810174at2759"/>
<dbReference type="Proteomes" id="UP000298663">
    <property type="component" value="Unassembled WGS sequence"/>
</dbReference>
<gene>
    <name evidence="6" type="ORF">L596_003640</name>
</gene>
<reference evidence="6 7" key="2">
    <citation type="journal article" date="2019" name="G3 (Bethesda)">
        <title>Hybrid Assembly of the Genome of the Entomopathogenic Nematode Steinernema carpocapsae Identifies the X-Chromosome.</title>
        <authorList>
            <person name="Serra L."/>
            <person name="Macchietto M."/>
            <person name="Macias-Munoz A."/>
            <person name="McGill C.J."/>
            <person name="Rodriguez I.M."/>
            <person name="Rodriguez B."/>
            <person name="Murad R."/>
            <person name="Mortazavi A."/>
        </authorList>
    </citation>
    <scope>NUCLEOTIDE SEQUENCE [LARGE SCALE GENOMIC DNA]</scope>
    <source>
        <strain evidence="6 7">ALL</strain>
    </source>
</reference>
<dbReference type="GO" id="GO:0030032">
    <property type="term" value="P:lamellipodium assembly"/>
    <property type="evidence" value="ECO:0007669"/>
    <property type="project" value="TreeGrafter"/>
</dbReference>
<organism evidence="6 7">
    <name type="scientific">Steinernema carpocapsae</name>
    <name type="common">Entomopathogenic nematode</name>
    <dbReference type="NCBI Taxonomy" id="34508"/>
    <lineage>
        <taxon>Eukaryota</taxon>
        <taxon>Metazoa</taxon>
        <taxon>Ecdysozoa</taxon>
        <taxon>Nematoda</taxon>
        <taxon>Chromadorea</taxon>
        <taxon>Rhabditida</taxon>
        <taxon>Tylenchina</taxon>
        <taxon>Panagrolaimomorpha</taxon>
        <taxon>Strongyloidoidea</taxon>
        <taxon>Steinernematidae</taxon>
        <taxon>Steinernema</taxon>
    </lineage>
</organism>
<dbReference type="PANTHER" id="PTHR24213:SF9">
    <property type="entry name" value="UNCOORDINATED 115A, ISOFORM B-RELATED"/>
    <property type="match status" value="1"/>
</dbReference>
<dbReference type="GO" id="GO:0051015">
    <property type="term" value="F:actin filament binding"/>
    <property type="evidence" value="ECO:0007669"/>
    <property type="project" value="TreeGrafter"/>
</dbReference>
<dbReference type="SUPFAM" id="SSF57716">
    <property type="entry name" value="Glucocorticoid receptor-like (DNA-binding domain)"/>
    <property type="match status" value="2"/>
</dbReference>
<evidence type="ECO:0000256" key="1">
    <source>
        <dbReference type="ARBA" id="ARBA00022723"/>
    </source>
</evidence>
<evidence type="ECO:0000259" key="5">
    <source>
        <dbReference type="PROSITE" id="PS50023"/>
    </source>
</evidence>
<keyword evidence="3 4" id="KW-0440">LIM domain</keyword>
<proteinExistence type="predicted"/>
<dbReference type="InterPro" id="IPR051618">
    <property type="entry name" value="Actin-binding_LIM"/>
</dbReference>
<name>A0A4U8UT33_STECR</name>
<dbReference type="AlphaFoldDB" id="A0A4U8UT33"/>
<keyword evidence="1 4" id="KW-0479">Metal-binding</keyword>